<dbReference type="GO" id="GO:0044550">
    <property type="term" value="P:secondary metabolite biosynthetic process"/>
    <property type="evidence" value="ECO:0007669"/>
    <property type="project" value="UniProtKB-ARBA"/>
</dbReference>
<organism evidence="6 7">
    <name type="scientific">Lophium mytilinum</name>
    <dbReference type="NCBI Taxonomy" id="390894"/>
    <lineage>
        <taxon>Eukaryota</taxon>
        <taxon>Fungi</taxon>
        <taxon>Dikarya</taxon>
        <taxon>Ascomycota</taxon>
        <taxon>Pezizomycotina</taxon>
        <taxon>Dothideomycetes</taxon>
        <taxon>Pleosporomycetidae</taxon>
        <taxon>Mytilinidiales</taxon>
        <taxon>Mytilinidiaceae</taxon>
        <taxon>Lophium</taxon>
    </lineage>
</organism>
<keyword evidence="6" id="KW-0489">Methyltransferase</keyword>
<reference evidence="6" key="1">
    <citation type="journal article" date="2020" name="Stud. Mycol.">
        <title>101 Dothideomycetes genomes: a test case for predicting lifestyles and emergence of pathogens.</title>
        <authorList>
            <person name="Haridas S."/>
            <person name="Albert R."/>
            <person name="Binder M."/>
            <person name="Bloem J."/>
            <person name="Labutti K."/>
            <person name="Salamov A."/>
            <person name="Andreopoulos B."/>
            <person name="Baker S."/>
            <person name="Barry K."/>
            <person name="Bills G."/>
            <person name="Bluhm B."/>
            <person name="Cannon C."/>
            <person name="Castanera R."/>
            <person name="Culley D."/>
            <person name="Daum C."/>
            <person name="Ezra D."/>
            <person name="Gonzalez J."/>
            <person name="Henrissat B."/>
            <person name="Kuo A."/>
            <person name="Liang C."/>
            <person name="Lipzen A."/>
            <person name="Lutzoni F."/>
            <person name="Magnuson J."/>
            <person name="Mondo S."/>
            <person name="Nolan M."/>
            <person name="Ohm R."/>
            <person name="Pangilinan J."/>
            <person name="Park H.-J."/>
            <person name="Ramirez L."/>
            <person name="Alfaro M."/>
            <person name="Sun H."/>
            <person name="Tritt A."/>
            <person name="Yoshinaga Y."/>
            <person name="Zwiers L.-H."/>
            <person name="Turgeon B."/>
            <person name="Goodwin S."/>
            <person name="Spatafora J."/>
            <person name="Crous P."/>
            <person name="Grigoriev I."/>
        </authorList>
    </citation>
    <scope>NUCLEOTIDE SEQUENCE</scope>
    <source>
        <strain evidence="6">CBS 269.34</strain>
    </source>
</reference>
<dbReference type="OrthoDB" id="3934656at2759"/>
<evidence type="ECO:0000256" key="4">
    <source>
        <dbReference type="ARBA" id="ARBA00023004"/>
    </source>
</evidence>
<keyword evidence="5" id="KW-0349">Heme</keyword>
<keyword evidence="6" id="KW-0808">Transferase</keyword>
<dbReference type="InterPro" id="IPR036396">
    <property type="entry name" value="Cyt_P450_sf"/>
</dbReference>
<dbReference type="GO" id="GO:0032259">
    <property type="term" value="P:methylation"/>
    <property type="evidence" value="ECO:0007669"/>
    <property type="project" value="UniProtKB-KW"/>
</dbReference>
<accession>A0A6A6QMQ4</accession>
<evidence type="ECO:0000313" key="6">
    <source>
        <dbReference type="EMBL" id="KAF2493661.1"/>
    </source>
</evidence>
<dbReference type="GO" id="GO:0004497">
    <property type="term" value="F:monooxygenase activity"/>
    <property type="evidence" value="ECO:0007669"/>
    <property type="project" value="UniProtKB-KW"/>
</dbReference>
<dbReference type="GO" id="GO:0020037">
    <property type="term" value="F:heme binding"/>
    <property type="evidence" value="ECO:0007669"/>
    <property type="project" value="InterPro"/>
</dbReference>
<name>A0A6A6QMQ4_9PEZI</name>
<proteinExistence type="inferred from homology"/>
<keyword evidence="2 5" id="KW-0479">Metal-binding</keyword>
<dbReference type="InterPro" id="IPR050121">
    <property type="entry name" value="Cytochrome_P450_monoxygenase"/>
</dbReference>
<dbReference type="Gene3D" id="1.10.630.10">
    <property type="entry name" value="Cytochrome P450"/>
    <property type="match status" value="1"/>
</dbReference>
<protein>
    <submittedName>
        <fullName evidence="6">Cytochrome P450 pisatin demethylase</fullName>
    </submittedName>
</protein>
<dbReference type="Pfam" id="PF00067">
    <property type="entry name" value="p450"/>
    <property type="match status" value="2"/>
</dbReference>
<evidence type="ECO:0000256" key="1">
    <source>
        <dbReference type="ARBA" id="ARBA00001971"/>
    </source>
</evidence>
<comment type="similarity">
    <text evidence="5">Belongs to the cytochrome P450 family.</text>
</comment>
<evidence type="ECO:0000313" key="7">
    <source>
        <dbReference type="Proteomes" id="UP000799750"/>
    </source>
</evidence>
<evidence type="ECO:0000256" key="5">
    <source>
        <dbReference type="RuleBase" id="RU000461"/>
    </source>
</evidence>
<dbReference type="InterPro" id="IPR017972">
    <property type="entry name" value="Cyt_P450_CS"/>
</dbReference>
<keyword evidence="5" id="KW-0503">Monooxygenase</keyword>
<dbReference type="PROSITE" id="PS00086">
    <property type="entry name" value="CYTOCHROME_P450"/>
    <property type="match status" value="1"/>
</dbReference>
<dbReference type="InterPro" id="IPR001128">
    <property type="entry name" value="Cyt_P450"/>
</dbReference>
<gene>
    <name evidence="6" type="ORF">BU16DRAFT_563813</name>
</gene>
<dbReference type="GO" id="GO:0008168">
    <property type="term" value="F:methyltransferase activity"/>
    <property type="evidence" value="ECO:0007669"/>
    <property type="project" value="UniProtKB-KW"/>
</dbReference>
<keyword evidence="4 5" id="KW-0408">Iron</keyword>
<dbReference type="SUPFAM" id="SSF48264">
    <property type="entry name" value="Cytochrome P450"/>
    <property type="match status" value="1"/>
</dbReference>
<dbReference type="PRINTS" id="PR00385">
    <property type="entry name" value="P450"/>
</dbReference>
<evidence type="ECO:0000256" key="3">
    <source>
        <dbReference type="ARBA" id="ARBA00023002"/>
    </source>
</evidence>
<dbReference type="Proteomes" id="UP000799750">
    <property type="component" value="Unassembled WGS sequence"/>
</dbReference>
<keyword evidence="7" id="KW-1185">Reference proteome</keyword>
<dbReference type="GO" id="GO:0005506">
    <property type="term" value="F:iron ion binding"/>
    <property type="evidence" value="ECO:0007669"/>
    <property type="project" value="InterPro"/>
</dbReference>
<keyword evidence="3 5" id="KW-0560">Oxidoreductase</keyword>
<dbReference type="GO" id="GO:0016705">
    <property type="term" value="F:oxidoreductase activity, acting on paired donors, with incorporation or reduction of molecular oxygen"/>
    <property type="evidence" value="ECO:0007669"/>
    <property type="project" value="InterPro"/>
</dbReference>
<dbReference type="PANTHER" id="PTHR24305:SF235">
    <property type="entry name" value="CYTOCHROME P450 MONOOXYGENASE APDB-RELATED"/>
    <property type="match status" value="1"/>
</dbReference>
<comment type="cofactor">
    <cofactor evidence="1">
        <name>heme</name>
        <dbReference type="ChEBI" id="CHEBI:30413"/>
    </cofactor>
</comment>
<dbReference type="PANTHER" id="PTHR24305">
    <property type="entry name" value="CYTOCHROME P450"/>
    <property type="match status" value="1"/>
</dbReference>
<dbReference type="EMBL" id="MU004192">
    <property type="protein sequence ID" value="KAF2493661.1"/>
    <property type="molecule type" value="Genomic_DNA"/>
</dbReference>
<evidence type="ECO:0000256" key="2">
    <source>
        <dbReference type="ARBA" id="ARBA00022723"/>
    </source>
</evidence>
<sequence length="496" mass="55930">MISFSLSLTSFIALILLRCIYLKYFHALSRYPGPFIASFTNLWRTIRFAKVDLHLDTDDLHAKYGSIVRFGPNSLSFSSVEAYDAIYGFSARGFKKGSSYDFARNKATGRTTVFAAADDATHREHRRKTIIAFGNRVPAYAPVIKKHVEALIERMKRFTREDGVVDIPGLLHRFLLNALFDTSFARELPVALPTPGEVDTLSQGFHMVSASIFTSSWLPWLNWVLNTGTVQKMIQKPKYESNGTLVPLSRFFQSAEQIIAQNQPALETNTKSQPSILQNYLAVPENDSRRMTEPQINIEAINLIFAGQGSATAALTSILWQLGLPAGRPWPQKIRAADTREAAFEAVVRETLRFLPPFPTGFPRDITRETQTAIPGILAPLPVGTEVSVNYWLLCRSKELFGQDADLWDPNRWLLNALDRESELQVDHVLDEKFLVFGRGPRACLGQDFARLVIREVVIAVLERWEIEAVGELKGKNVFESRSDKAEVRLRELQVT</sequence>
<dbReference type="AlphaFoldDB" id="A0A6A6QMQ4"/>